<proteinExistence type="predicted"/>
<reference evidence="1 2" key="1">
    <citation type="submission" date="2020-03" db="EMBL/GenBank/DDBJ databases">
        <title>Sphingomonas sp. nov., isolated from fish.</title>
        <authorList>
            <person name="Hyun D.-W."/>
            <person name="Bae J.-W."/>
        </authorList>
    </citation>
    <scope>NUCLEOTIDE SEQUENCE [LARGE SCALE GENOMIC DNA]</scope>
    <source>
        <strain evidence="1 2">HDW15C</strain>
    </source>
</reference>
<protein>
    <submittedName>
        <fullName evidence="1">Uncharacterized protein</fullName>
    </submittedName>
</protein>
<dbReference type="AlphaFoldDB" id="A0A6G7ZLR0"/>
<dbReference type="EMBL" id="CP049871">
    <property type="protein sequence ID" value="QIL01836.1"/>
    <property type="molecule type" value="Genomic_DNA"/>
</dbReference>
<gene>
    <name evidence="1" type="ORF">G7078_02890</name>
</gene>
<evidence type="ECO:0000313" key="1">
    <source>
        <dbReference type="EMBL" id="QIL01836.1"/>
    </source>
</evidence>
<dbReference type="RefSeq" id="WP_166092812.1">
    <property type="nucleotide sequence ID" value="NZ_CP049871.1"/>
</dbReference>
<organism evidence="1 2">
    <name type="scientific">Sphingomonas sinipercae</name>
    <dbReference type="NCBI Taxonomy" id="2714944"/>
    <lineage>
        <taxon>Bacteria</taxon>
        <taxon>Pseudomonadati</taxon>
        <taxon>Pseudomonadota</taxon>
        <taxon>Alphaproteobacteria</taxon>
        <taxon>Sphingomonadales</taxon>
        <taxon>Sphingomonadaceae</taxon>
        <taxon>Sphingomonas</taxon>
    </lineage>
</organism>
<sequence length="277" mass="30735">MTIISEPQPGIPAFAALAADPEIAPLLEFDPAPRKVDRPDGWTPELQRELIARIAATGSPGEACKAIDKNLSGAKHLYRSHGAGSFRQAWKAAIALAASRKRAERAAAPRGFVDVPGTLSRGKGGAAVLMPLPGQVLNEKGEWEDEASMQQRMEDARESITGKLLRARRLYLKEISTHPARRAAFEILTDIPVDWEKAERLDPQPDEPWHRANMRQPDMVLMAQAGWIDELTTARGNKKKRQLMEDINAYRAEQGLEAVDWDEGEEELPFAQRPLPL</sequence>
<keyword evidence="2" id="KW-1185">Reference proteome</keyword>
<dbReference type="Proteomes" id="UP000502502">
    <property type="component" value="Chromosome"/>
</dbReference>
<evidence type="ECO:0000313" key="2">
    <source>
        <dbReference type="Proteomes" id="UP000502502"/>
    </source>
</evidence>
<accession>A0A6G7ZLR0</accession>
<name>A0A6G7ZLR0_9SPHN</name>
<dbReference type="KEGG" id="ssin:G7078_02890"/>